<dbReference type="EMBL" id="RKIK01000026">
    <property type="protein sequence ID" value="ROV60112.1"/>
    <property type="molecule type" value="Genomic_DNA"/>
</dbReference>
<feature type="repeat" description="TPR" evidence="1">
    <location>
        <begin position="278"/>
        <end position="311"/>
    </location>
</feature>
<feature type="signal peptide" evidence="2">
    <location>
        <begin position="1"/>
        <end position="21"/>
    </location>
</feature>
<evidence type="ECO:0000256" key="1">
    <source>
        <dbReference type="PROSITE-ProRule" id="PRU00339"/>
    </source>
</evidence>
<name>A0A3N3E084_9VIBR</name>
<reference evidence="3 4" key="1">
    <citation type="submission" date="2018-11" db="EMBL/GenBank/DDBJ databases">
        <title>Vibrio ponticus strain CAIM 1751 pathogenic for the snapper Lutjanus guttatus.</title>
        <authorList>
            <person name="Soto-Rodriguez S."/>
            <person name="Lozano-Olvera R."/>
            <person name="Gomez-Gil B."/>
        </authorList>
    </citation>
    <scope>NUCLEOTIDE SEQUENCE [LARGE SCALE GENOMIC DNA]</scope>
    <source>
        <strain evidence="3 4">CAIM 1751</strain>
    </source>
</reference>
<evidence type="ECO:0000313" key="4">
    <source>
        <dbReference type="Proteomes" id="UP000278792"/>
    </source>
</evidence>
<protein>
    <submittedName>
        <fullName evidence="3">Tetratricopeptide repeat protein</fullName>
    </submittedName>
</protein>
<dbReference type="PANTHER" id="PTHR12558">
    <property type="entry name" value="CELL DIVISION CYCLE 16,23,27"/>
    <property type="match status" value="1"/>
</dbReference>
<dbReference type="Pfam" id="PF13432">
    <property type="entry name" value="TPR_16"/>
    <property type="match status" value="2"/>
</dbReference>
<evidence type="ECO:0000313" key="3">
    <source>
        <dbReference type="EMBL" id="ROV60112.1"/>
    </source>
</evidence>
<evidence type="ECO:0000256" key="2">
    <source>
        <dbReference type="SAM" id="SignalP"/>
    </source>
</evidence>
<accession>A0A3N3E084</accession>
<dbReference type="PROSITE" id="PS51257">
    <property type="entry name" value="PROKAR_LIPOPROTEIN"/>
    <property type="match status" value="1"/>
</dbReference>
<dbReference type="SUPFAM" id="SSF48452">
    <property type="entry name" value="TPR-like"/>
    <property type="match status" value="2"/>
</dbReference>
<feature type="chain" id="PRO_5018289088" evidence="2">
    <location>
        <begin position="22"/>
        <end position="339"/>
    </location>
</feature>
<dbReference type="Proteomes" id="UP000278792">
    <property type="component" value="Unassembled WGS sequence"/>
</dbReference>
<organism evidence="3 4">
    <name type="scientific">Vibrio ponticus</name>
    <dbReference type="NCBI Taxonomy" id="265668"/>
    <lineage>
        <taxon>Bacteria</taxon>
        <taxon>Pseudomonadati</taxon>
        <taxon>Pseudomonadota</taxon>
        <taxon>Gammaproteobacteria</taxon>
        <taxon>Vibrionales</taxon>
        <taxon>Vibrionaceae</taxon>
        <taxon>Vibrio</taxon>
    </lineage>
</organism>
<dbReference type="Gene3D" id="1.25.40.10">
    <property type="entry name" value="Tetratricopeptide repeat domain"/>
    <property type="match status" value="2"/>
</dbReference>
<keyword evidence="1" id="KW-0802">TPR repeat</keyword>
<keyword evidence="2" id="KW-0732">Signal</keyword>
<feature type="repeat" description="TPR" evidence="1">
    <location>
        <begin position="85"/>
        <end position="118"/>
    </location>
</feature>
<dbReference type="InterPro" id="IPR011990">
    <property type="entry name" value="TPR-like_helical_dom_sf"/>
</dbReference>
<dbReference type="Pfam" id="PF13181">
    <property type="entry name" value="TPR_8"/>
    <property type="match status" value="1"/>
</dbReference>
<dbReference type="InterPro" id="IPR019734">
    <property type="entry name" value="TPR_rpt"/>
</dbReference>
<dbReference type="PROSITE" id="PS50005">
    <property type="entry name" value="TPR"/>
    <property type="match status" value="4"/>
</dbReference>
<proteinExistence type="predicted"/>
<feature type="repeat" description="TPR" evidence="1">
    <location>
        <begin position="180"/>
        <end position="213"/>
    </location>
</feature>
<gene>
    <name evidence="3" type="ORF">EGH82_10545</name>
</gene>
<dbReference type="SMART" id="SM00028">
    <property type="entry name" value="TPR"/>
    <property type="match status" value="6"/>
</dbReference>
<dbReference type="PANTHER" id="PTHR12558:SF13">
    <property type="entry name" value="CELL DIVISION CYCLE PROTEIN 27 HOMOLOG"/>
    <property type="match status" value="1"/>
</dbReference>
<dbReference type="RefSeq" id="WP_123782054.1">
    <property type="nucleotide sequence ID" value="NZ_RKIK01000026.1"/>
</dbReference>
<dbReference type="AlphaFoldDB" id="A0A3N3E084"/>
<comment type="caution">
    <text evidence="3">The sequence shown here is derived from an EMBL/GenBank/DDBJ whole genome shotgun (WGS) entry which is preliminary data.</text>
</comment>
<sequence>MWIKTSMIALSIGLLAGCASSDTSSDFDSSLYAGKPVESLTSAEPPKSEEEALARGDMALANNDIDLALYEYLRSLSFSNAKHKDKTLYTVGKIHQSKPDLALAERAFQASLQENPDNVGALEELGALYSRSGRVDEGMSYFIKAINADLIRLKQQPSLTKESLTMESIAELKYDSSSPDGAYNGLGVLYDIQGEHDIAQSLFVDAIEIDNNNLDAIVNLGYSYYMSQNYPKAMVYTKAALQRDNNNEKALNNLALVYLAQNQVRQALNVFSRHLSAPEALNNIGYFLILQGKAEEAIPYLQQAIDKNPTYYEVANENLERALSMVRQGTSNSTIIIEQ</sequence>
<feature type="repeat" description="TPR" evidence="1">
    <location>
        <begin position="214"/>
        <end position="247"/>
    </location>
</feature>